<sequence length="364" mass="39630">MRRKKADSFFLFMVITMVLVGFFIFSSAAMGQLTKDGANFIVIVSKQLAIMALGLLVMIVASSIDYKKYRKVALPFFVIAVILSCLVLIPGLGMSAGGAKRWLLLGPLSFQPAEFLKFAMIVYLSAWLATRKEKVKDFYNGFVPFFCLIGILGVVLAIMQRDTGSFLVACLTAMTLFFMAGGRIKHLALLALVAVLAISVLAYVRPYVRDRIVTFLNPATDIQGASWQINQSLIAIGSGGITGRGFGQSLQKYNFLPEPIGDSIFAVAGEEFGFVGANMIIVFFLIFALWGIKLATKITDPFGRFLTLGFICQVFIQATINIGAMIGILPLTGVPLLFISHGGTALLFTLLEMGIILNISKQRA</sequence>
<evidence type="ECO:0000256" key="11">
    <source>
        <dbReference type="ARBA" id="ARBA00038053"/>
    </source>
</evidence>
<evidence type="ECO:0000256" key="9">
    <source>
        <dbReference type="ARBA" id="ARBA00032370"/>
    </source>
</evidence>
<protein>
    <recommendedName>
        <fullName evidence="12">Probable peptidoglycan glycosyltransferase FtsW</fullName>
        <ecNumber evidence="14">2.4.99.28</ecNumber>
    </recommendedName>
    <alternativeName>
        <fullName evidence="13">Cell division protein FtsW</fullName>
    </alternativeName>
    <alternativeName>
        <fullName evidence="10">Cell wall polymerase</fullName>
    </alternativeName>
    <alternativeName>
        <fullName evidence="9">Peptidoglycan polymerase</fullName>
    </alternativeName>
</protein>
<dbReference type="EC" id="2.4.99.28" evidence="14"/>
<comment type="subcellular location">
    <subcellularLocation>
        <location evidence="1">Membrane</location>
        <topology evidence="1">Multi-pass membrane protein</topology>
    </subcellularLocation>
</comment>
<feature type="transmembrane region" description="Helical" evidence="16">
    <location>
        <begin position="40"/>
        <end position="60"/>
    </location>
</feature>
<evidence type="ECO:0000256" key="14">
    <source>
        <dbReference type="ARBA" id="ARBA00044770"/>
    </source>
</evidence>
<comment type="catalytic activity">
    <reaction evidence="15">
        <text>[GlcNAc-(1-&gt;4)-Mur2Ac(oyl-L-Ala-gamma-D-Glu-L-Lys-D-Ala-D-Ala)](n)-di-trans,octa-cis-undecaprenyl diphosphate + beta-D-GlcNAc-(1-&gt;4)-Mur2Ac(oyl-L-Ala-gamma-D-Glu-L-Lys-D-Ala-D-Ala)-di-trans,octa-cis-undecaprenyl diphosphate = [GlcNAc-(1-&gt;4)-Mur2Ac(oyl-L-Ala-gamma-D-Glu-L-Lys-D-Ala-D-Ala)](n+1)-di-trans,octa-cis-undecaprenyl diphosphate + di-trans,octa-cis-undecaprenyl diphosphate + H(+)</text>
        <dbReference type="Rhea" id="RHEA:23708"/>
        <dbReference type="Rhea" id="RHEA-COMP:9602"/>
        <dbReference type="Rhea" id="RHEA-COMP:9603"/>
        <dbReference type="ChEBI" id="CHEBI:15378"/>
        <dbReference type="ChEBI" id="CHEBI:58405"/>
        <dbReference type="ChEBI" id="CHEBI:60033"/>
        <dbReference type="ChEBI" id="CHEBI:78435"/>
        <dbReference type="EC" id="2.4.99.28"/>
    </reaction>
</comment>
<feature type="transmembrane region" description="Helical" evidence="16">
    <location>
        <begin position="304"/>
        <end position="329"/>
    </location>
</feature>
<evidence type="ECO:0000256" key="12">
    <source>
        <dbReference type="ARBA" id="ARBA00041185"/>
    </source>
</evidence>
<evidence type="ECO:0000256" key="15">
    <source>
        <dbReference type="ARBA" id="ARBA00049902"/>
    </source>
</evidence>
<feature type="transmembrane region" description="Helical" evidence="16">
    <location>
        <begin position="72"/>
        <end position="92"/>
    </location>
</feature>
<keyword evidence="3" id="KW-0808">Transferase</keyword>
<comment type="similarity">
    <text evidence="11">Belongs to the SEDS family. FtsW subfamily.</text>
</comment>
<evidence type="ECO:0000256" key="10">
    <source>
        <dbReference type="ARBA" id="ARBA00033270"/>
    </source>
</evidence>
<keyword evidence="6" id="KW-0573">Peptidoglycan synthesis</keyword>
<dbReference type="AlphaFoldDB" id="A0A1G2QF88"/>
<organism evidence="17 18">
    <name type="scientific">Candidatus Vogelbacteria bacterium RIFOXYB1_FULL_42_16</name>
    <dbReference type="NCBI Taxonomy" id="1802436"/>
    <lineage>
        <taxon>Bacteria</taxon>
        <taxon>Candidatus Vogeliibacteriota</taxon>
    </lineage>
</organism>
<comment type="caution">
    <text evidence="17">The sequence shown here is derived from an EMBL/GenBank/DDBJ whole genome shotgun (WGS) entry which is preliminary data.</text>
</comment>
<keyword evidence="2" id="KW-0328">Glycosyltransferase</keyword>
<feature type="transmembrane region" description="Helical" evidence="16">
    <location>
        <begin position="335"/>
        <end position="359"/>
    </location>
</feature>
<evidence type="ECO:0000256" key="8">
    <source>
        <dbReference type="ARBA" id="ARBA00023136"/>
    </source>
</evidence>
<reference evidence="17 18" key="1">
    <citation type="journal article" date="2016" name="Nat. Commun.">
        <title>Thousands of microbial genomes shed light on interconnected biogeochemical processes in an aquifer system.</title>
        <authorList>
            <person name="Anantharaman K."/>
            <person name="Brown C.T."/>
            <person name="Hug L.A."/>
            <person name="Sharon I."/>
            <person name="Castelle C.J."/>
            <person name="Probst A.J."/>
            <person name="Thomas B.C."/>
            <person name="Singh A."/>
            <person name="Wilkins M.J."/>
            <person name="Karaoz U."/>
            <person name="Brodie E.L."/>
            <person name="Williams K.H."/>
            <person name="Hubbard S.S."/>
            <person name="Banfield J.F."/>
        </authorList>
    </citation>
    <scope>NUCLEOTIDE SEQUENCE [LARGE SCALE GENOMIC DNA]</scope>
</reference>
<dbReference type="PANTHER" id="PTHR30474">
    <property type="entry name" value="CELL CYCLE PROTEIN"/>
    <property type="match status" value="1"/>
</dbReference>
<evidence type="ECO:0000313" key="17">
    <source>
        <dbReference type="EMBL" id="OHA59285.1"/>
    </source>
</evidence>
<feature type="transmembrane region" description="Helical" evidence="16">
    <location>
        <begin position="104"/>
        <end position="126"/>
    </location>
</feature>
<dbReference type="GO" id="GO:0051301">
    <property type="term" value="P:cell division"/>
    <property type="evidence" value="ECO:0007669"/>
    <property type="project" value="InterPro"/>
</dbReference>
<dbReference type="GO" id="GO:0015648">
    <property type="term" value="F:lipid-linked peptidoglycan transporter activity"/>
    <property type="evidence" value="ECO:0007669"/>
    <property type="project" value="TreeGrafter"/>
</dbReference>
<proteinExistence type="inferred from homology"/>
<dbReference type="STRING" id="1802436.A2370_01915"/>
<dbReference type="GO" id="GO:0008360">
    <property type="term" value="P:regulation of cell shape"/>
    <property type="evidence" value="ECO:0007669"/>
    <property type="project" value="UniProtKB-KW"/>
</dbReference>
<feature type="transmembrane region" description="Helical" evidence="16">
    <location>
        <begin position="164"/>
        <end position="180"/>
    </location>
</feature>
<dbReference type="InterPro" id="IPR001182">
    <property type="entry name" value="FtsW/RodA"/>
</dbReference>
<dbReference type="GO" id="GO:0008955">
    <property type="term" value="F:peptidoglycan glycosyltransferase activity"/>
    <property type="evidence" value="ECO:0007669"/>
    <property type="project" value="UniProtKB-EC"/>
</dbReference>
<evidence type="ECO:0000256" key="1">
    <source>
        <dbReference type="ARBA" id="ARBA00004141"/>
    </source>
</evidence>
<evidence type="ECO:0000313" key="18">
    <source>
        <dbReference type="Proteomes" id="UP000176222"/>
    </source>
</evidence>
<evidence type="ECO:0000256" key="5">
    <source>
        <dbReference type="ARBA" id="ARBA00022960"/>
    </source>
</evidence>
<dbReference type="GO" id="GO:0005886">
    <property type="term" value="C:plasma membrane"/>
    <property type="evidence" value="ECO:0007669"/>
    <property type="project" value="TreeGrafter"/>
</dbReference>
<evidence type="ECO:0000256" key="4">
    <source>
        <dbReference type="ARBA" id="ARBA00022692"/>
    </source>
</evidence>
<dbReference type="GO" id="GO:0032153">
    <property type="term" value="C:cell division site"/>
    <property type="evidence" value="ECO:0007669"/>
    <property type="project" value="TreeGrafter"/>
</dbReference>
<keyword evidence="8 16" id="KW-0472">Membrane</keyword>
<keyword evidence="4 16" id="KW-0812">Transmembrane</keyword>
<gene>
    <name evidence="17" type="ORF">A2370_01915</name>
</gene>
<dbReference type="EMBL" id="MHTH01000002">
    <property type="protein sequence ID" value="OHA59285.1"/>
    <property type="molecule type" value="Genomic_DNA"/>
</dbReference>
<feature type="transmembrane region" description="Helical" evidence="16">
    <location>
        <begin position="272"/>
        <end position="292"/>
    </location>
</feature>
<dbReference type="Proteomes" id="UP000176222">
    <property type="component" value="Unassembled WGS sequence"/>
</dbReference>
<evidence type="ECO:0000256" key="13">
    <source>
        <dbReference type="ARBA" id="ARBA00041418"/>
    </source>
</evidence>
<dbReference type="Pfam" id="PF01098">
    <property type="entry name" value="FTSW_RODA_SPOVE"/>
    <property type="match status" value="1"/>
</dbReference>
<evidence type="ECO:0000256" key="2">
    <source>
        <dbReference type="ARBA" id="ARBA00022676"/>
    </source>
</evidence>
<dbReference type="PANTHER" id="PTHR30474:SF2">
    <property type="entry name" value="PEPTIDOGLYCAN GLYCOSYLTRANSFERASE FTSW-RELATED"/>
    <property type="match status" value="1"/>
</dbReference>
<evidence type="ECO:0000256" key="16">
    <source>
        <dbReference type="SAM" id="Phobius"/>
    </source>
</evidence>
<evidence type="ECO:0000256" key="3">
    <source>
        <dbReference type="ARBA" id="ARBA00022679"/>
    </source>
</evidence>
<feature type="transmembrane region" description="Helical" evidence="16">
    <location>
        <begin position="9"/>
        <end position="28"/>
    </location>
</feature>
<feature type="transmembrane region" description="Helical" evidence="16">
    <location>
        <begin position="138"/>
        <end position="158"/>
    </location>
</feature>
<evidence type="ECO:0000256" key="6">
    <source>
        <dbReference type="ARBA" id="ARBA00022984"/>
    </source>
</evidence>
<keyword evidence="5" id="KW-0133">Cell shape</keyword>
<evidence type="ECO:0000256" key="7">
    <source>
        <dbReference type="ARBA" id="ARBA00022989"/>
    </source>
</evidence>
<name>A0A1G2QF88_9BACT</name>
<dbReference type="GO" id="GO:0009252">
    <property type="term" value="P:peptidoglycan biosynthetic process"/>
    <property type="evidence" value="ECO:0007669"/>
    <property type="project" value="UniProtKB-KW"/>
</dbReference>
<accession>A0A1G2QF88</accession>
<feature type="transmembrane region" description="Helical" evidence="16">
    <location>
        <begin position="187"/>
        <end position="208"/>
    </location>
</feature>
<keyword evidence="7 16" id="KW-1133">Transmembrane helix</keyword>